<feature type="domain" description="Ionotropic glutamate receptor L-glutamate and glycine-binding" evidence="22">
    <location>
        <begin position="136"/>
        <end position="200"/>
    </location>
</feature>
<keyword evidence="3" id="KW-1003">Cell membrane</keyword>
<keyword evidence="5" id="KW-0732">Signal</keyword>
<dbReference type="Gene3D" id="3.40.50.2300">
    <property type="match status" value="2"/>
</dbReference>
<evidence type="ECO:0000256" key="2">
    <source>
        <dbReference type="ARBA" id="ARBA00022448"/>
    </source>
</evidence>
<evidence type="ECO:0000256" key="11">
    <source>
        <dbReference type="ARBA" id="ARBA00023180"/>
    </source>
</evidence>
<dbReference type="GO" id="GO:0007166">
    <property type="term" value="P:cell surface receptor signaling pathway"/>
    <property type="evidence" value="ECO:0007669"/>
    <property type="project" value="UniProtKB-ARBA"/>
</dbReference>
<sequence>MKSPENILTESALLYDSVKLLATALQDLDQSQSITMPSISCQTESQWQFGSSLMNYMRPITFRGLTGLVDFDQFGHRSSFTLDVMTITDNGLQKIGYWSGSQPSQPLNISEEWRDNYSIMSLANQTLTVTTIINAPYCMLKDSSATKVGNDRFEGYIVDVIDELSKMLGFKYKFKLVDDNAYGVKNESGYWNGLIGEIINGKADIAIVDLTITSKRAEAVDFTLPFMNTGISILFKKPTTKVTTLFSFLSPFSNVVWVYVLAAYVGVSSILFIVGRLSPYEWDNPHPCRQEDFVLENNFSLTNSFFFTIGSLMQQGSDLTPKAMSTRAIAGIWYFFTLIMISSYTANLAAFLTVEKVIYPIESADELSLQSTIEYGCLASGSTKSFFQDSNITTFKRMWNFMKNRDVFMSKNDEGKKRVQKGNYAYLMESASIEYIVERNCNLTQIGGLLDTKGYGIATKKNSRHRNLLSQSILKLQETGRLHMLKEKWWKQKKGGGQCAEDSKKSSSVTALKIDNVGGVFVVLLGGLSLAFFVAICEFMWKSRKSTTGCETMCEEMINDLKFSFACQSKSKPGRKKTYQTNVNNSSNYNSLSQPQIIRAQHFNKIDY</sequence>
<evidence type="ECO:0000256" key="12">
    <source>
        <dbReference type="ARBA" id="ARBA00023257"/>
    </source>
</evidence>
<dbReference type="EMBL" id="CAJPIZ010003206">
    <property type="protein sequence ID" value="CAG2106064.1"/>
    <property type="molecule type" value="Genomic_DNA"/>
</dbReference>
<dbReference type="InterPro" id="IPR001508">
    <property type="entry name" value="Iono_Glu_rcpt_met"/>
</dbReference>
<evidence type="ECO:0000256" key="17">
    <source>
        <dbReference type="PIRSR" id="PIRSR601508-2"/>
    </source>
</evidence>
<dbReference type="GO" id="GO:0045211">
    <property type="term" value="C:postsynaptic membrane"/>
    <property type="evidence" value="ECO:0007669"/>
    <property type="project" value="UniProtKB-SubCell"/>
</dbReference>
<protein>
    <submittedName>
        <fullName evidence="23">Uncharacterized protein</fullName>
    </submittedName>
</protein>
<evidence type="ECO:0000259" key="21">
    <source>
        <dbReference type="SMART" id="SM00079"/>
    </source>
</evidence>
<gene>
    <name evidence="23" type="ORF">OSB1V03_LOCUS6067</name>
</gene>
<keyword evidence="14" id="KW-0407">Ion channel</keyword>
<keyword evidence="2" id="KW-0813">Transport</keyword>
<dbReference type="Pfam" id="PF10613">
    <property type="entry name" value="Lig_chan-Glu_bd"/>
    <property type="match status" value="1"/>
</dbReference>
<dbReference type="OrthoDB" id="5984008at2759"/>
<evidence type="ECO:0000256" key="18">
    <source>
        <dbReference type="PIRSR" id="PIRSR601508-3"/>
    </source>
</evidence>
<keyword evidence="13" id="KW-1071">Ligand-gated ion channel</keyword>
<feature type="domain" description="Solute-binding protein family 3/N-terminal" evidence="20">
    <location>
        <begin position="126"/>
        <end position="493"/>
    </location>
</feature>
<evidence type="ECO:0000256" key="13">
    <source>
        <dbReference type="ARBA" id="ARBA00023286"/>
    </source>
</evidence>
<feature type="binding site" evidence="16">
    <location>
        <position position="383"/>
    </location>
    <ligand>
        <name>L-glutamate</name>
        <dbReference type="ChEBI" id="CHEBI:29985"/>
    </ligand>
</feature>
<evidence type="ECO:0000313" key="24">
    <source>
        <dbReference type="Proteomes" id="UP000759131"/>
    </source>
</evidence>
<feature type="binding site" evidence="16">
    <location>
        <position position="382"/>
    </location>
    <ligand>
        <name>L-glutamate</name>
        <dbReference type="ChEBI" id="CHEBI:29985"/>
    </ligand>
</feature>
<keyword evidence="8" id="KW-0406">Ion transport</keyword>
<evidence type="ECO:0000256" key="5">
    <source>
        <dbReference type="ARBA" id="ARBA00022729"/>
    </source>
</evidence>
<evidence type="ECO:0000256" key="14">
    <source>
        <dbReference type="ARBA" id="ARBA00023303"/>
    </source>
</evidence>
<feature type="binding site" evidence="16">
    <location>
        <position position="211"/>
    </location>
    <ligand>
        <name>L-glutamate</name>
        <dbReference type="ChEBI" id="CHEBI:29985"/>
    </ligand>
</feature>
<dbReference type="Proteomes" id="UP000759131">
    <property type="component" value="Unassembled WGS sequence"/>
</dbReference>
<organism evidence="23">
    <name type="scientific">Medioppia subpectinata</name>
    <dbReference type="NCBI Taxonomy" id="1979941"/>
    <lineage>
        <taxon>Eukaryota</taxon>
        <taxon>Metazoa</taxon>
        <taxon>Ecdysozoa</taxon>
        <taxon>Arthropoda</taxon>
        <taxon>Chelicerata</taxon>
        <taxon>Arachnida</taxon>
        <taxon>Acari</taxon>
        <taxon>Acariformes</taxon>
        <taxon>Sarcoptiformes</taxon>
        <taxon>Oribatida</taxon>
        <taxon>Brachypylina</taxon>
        <taxon>Oppioidea</taxon>
        <taxon>Oppiidae</taxon>
        <taxon>Medioppia</taxon>
    </lineage>
</organism>
<evidence type="ECO:0000259" key="20">
    <source>
        <dbReference type="SMART" id="SM00062"/>
    </source>
</evidence>
<accession>A0A7R9PZD3</accession>
<dbReference type="FunFam" id="3.40.190.10:FF:000061">
    <property type="entry name" value="Glutamate receptor, ionotropic kainate"/>
    <property type="match status" value="1"/>
</dbReference>
<dbReference type="FunFam" id="3.40.190.10:FF:000001">
    <property type="entry name" value="Glutamate receptor ionotropic, kainate 2"/>
    <property type="match status" value="1"/>
</dbReference>
<dbReference type="InterPro" id="IPR001320">
    <property type="entry name" value="Iontro_rcpt_C"/>
</dbReference>
<evidence type="ECO:0000256" key="1">
    <source>
        <dbReference type="ARBA" id="ARBA00008685"/>
    </source>
</evidence>
<dbReference type="SUPFAM" id="SSF81324">
    <property type="entry name" value="Voltage-gated potassium channels"/>
    <property type="match status" value="1"/>
</dbReference>
<keyword evidence="9 19" id="KW-0472">Membrane</keyword>
<evidence type="ECO:0000256" key="8">
    <source>
        <dbReference type="ARBA" id="ARBA00023065"/>
    </source>
</evidence>
<reference evidence="23" key="1">
    <citation type="submission" date="2020-11" db="EMBL/GenBank/DDBJ databases">
        <authorList>
            <person name="Tran Van P."/>
        </authorList>
    </citation>
    <scope>NUCLEOTIDE SEQUENCE</scope>
</reference>
<dbReference type="PRINTS" id="PR00177">
    <property type="entry name" value="NMDARECEPTOR"/>
</dbReference>
<dbReference type="FunFam" id="1.10.287.70:FF:000010">
    <property type="entry name" value="Putative glutamate receptor ionotropic kainate 1"/>
    <property type="match status" value="1"/>
</dbReference>
<dbReference type="AlphaFoldDB" id="A0A7R9PZD3"/>
<keyword evidence="24" id="KW-1185">Reference proteome</keyword>
<comment type="subcellular location">
    <subcellularLocation>
        <location evidence="15">Postsynaptic cell membrane</location>
        <topology evidence="15">Multi-pass membrane protein</topology>
    </subcellularLocation>
</comment>
<dbReference type="SUPFAM" id="SSF53850">
    <property type="entry name" value="Periplasmic binding protein-like II"/>
    <property type="match status" value="1"/>
</dbReference>
<evidence type="ECO:0000256" key="4">
    <source>
        <dbReference type="ARBA" id="ARBA00022692"/>
    </source>
</evidence>
<feature type="site" description="Crucial to convey clamshell closure to channel opening" evidence="17">
    <location>
        <position position="361"/>
    </location>
</feature>
<comment type="similarity">
    <text evidence="1">Belongs to the glutamate-gated ion channel (TC 1.A.10.1) family.</text>
</comment>
<evidence type="ECO:0000256" key="3">
    <source>
        <dbReference type="ARBA" id="ARBA00022475"/>
    </source>
</evidence>
<feature type="domain" description="Ionotropic glutamate receptor C-terminal" evidence="21">
    <location>
        <begin position="126"/>
        <end position="492"/>
    </location>
</feature>
<proteinExistence type="inferred from homology"/>
<name>A0A7R9PZD3_9ACAR</name>
<evidence type="ECO:0000256" key="16">
    <source>
        <dbReference type="PIRSR" id="PIRSR601508-1"/>
    </source>
</evidence>
<evidence type="ECO:0000313" key="23">
    <source>
        <dbReference type="EMBL" id="CAD7625634.1"/>
    </source>
</evidence>
<evidence type="ECO:0000256" key="6">
    <source>
        <dbReference type="ARBA" id="ARBA00022989"/>
    </source>
</evidence>
<keyword evidence="4 19" id="KW-0812">Transmembrane</keyword>
<dbReference type="Gene3D" id="1.10.287.70">
    <property type="match status" value="1"/>
</dbReference>
<dbReference type="SUPFAM" id="SSF53822">
    <property type="entry name" value="Periplasmic binding protein-like I"/>
    <property type="match status" value="1"/>
</dbReference>
<dbReference type="InterPro" id="IPR001828">
    <property type="entry name" value="ANF_lig-bd_rcpt"/>
</dbReference>
<dbReference type="GO" id="GO:0022824">
    <property type="term" value="F:transmitter-gated monoatomic ion channel activity"/>
    <property type="evidence" value="ECO:0007669"/>
    <property type="project" value="UniProtKB-ARBA"/>
</dbReference>
<evidence type="ECO:0000256" key="9">
    <source>
        <dbReference type="ARBA" id="ARBA00023136"/>
    </source>
</evidence>
<keyword evidence="12" id="KW-0628">Postsynaptic cell membrane</keyword>
<dbReference type="InterPro" id="IPR001638">
    <property type="entry name" value="Solute-binding_3/MltF_N"/>
</dbReference>
<evidence type="ECO:0000256" key="7">
    <source>
        <dbReference type="ARBA" id="ARBA00023018"/>
    </source>
</evidence>
<dbReference type="Pfam" id="PF00060">
    <property type="entry name" value="Lig_chan"/>
    <property type="match status" value="1"/>
</dbReference>
<evidence type="ECO:0000256" key="10">
    <source>
        <dbReference type="ARBA" id="ARBA00023170"/>
    </source>
</evidence>
<feature type="site" description="Interaction with the cone snail toxin Con-ikot-ikot" evidence="17">
    <location>
        <position position="475"/>
    </location>
</feature>
<dbReference type="SMART" id="SM00918">
    <property type="entry name" value="Lig_chan-Glu_bd"/>
    <property type="match status" value="1"/>
</dbReference>
<feature type="disulfide bond" evidence="18">
    <location>
        <begin position="441"/>
        <end position="499"/>
    </location>
</feature>
<evidence type="ECO:0000259" key="22">
    <source>
        <dbReference type="SMART" id="SM00918"/>
    </source>
</evidence>
<keyword evidence="10" id="KW-0675">Receptor</keyword>
<feature type="transmembrane region" description="Helical" evidence="19">
    <location>
        <begin position="256"/>
        <end position="274"/>
    </location>
</feature>
<keyword evidence="7" id="KW-0770">Synapse</keyword>
<keyword evidence="18" id="KW-1015">Disulfide bond</keyword>
<dbReference type="InterPro" id="IPR019594">
    <property type="entry name" value="Glu/Gly-bd"/>
</dbReference>
<dbReference type="SMART" id="SM00079">
    <property type="entry name" value="PBPe"/>
    <property type="match status" value="1"/>
</dbReference>
<feature type="binding site" evidence="16">
    <location>
        <position position="216"/>
    </location>
    <ligand>
        <name>L-glutamate</name>
        <dbReference type="ChEBI" id="CHEBI:29985"/>
    </ligand>
</feature>
<keyword evidence="6 19" id="KW-1133">Transmembrane helix</keyword>
<feature type="transmembrane region" description="Helical" evidence="19">
    <location>
        <begin position="517"/>
        <end position="537"/>
    </location>
</feature>
<feature type="transmembrane region" description="Helical" evidence="19">
    <location>
        <begin position="332"/>
        <end position="354"/>
    </location>
</feature>
<dbReference type="PANTHER" id="PTHR18966">
    <property type="entry name" value="IONOTROPIC GLUTAMATE RECEPTOR"/>
    <property type="match status" value="1"/>
</dbReference>
<feature type="binding site" evidence="16">
    <location>
        <position position="429"/>
    </location>
    <ligand>
        <name>L-glutamate</name>
        <dbReference type="ChEBI" id="CHEBI:29985"/>
    </ligand>
</feature>
<dbReference type="Gene3D" id="3.40.190.10">
    <property type="entry name" value="Periplasmic binding protein-like II"/>
    <property type="match status" value="2"/>
</dbReference>
<dbReference type="InterPro" id="IPR028082">
    <property type="entry name" value="Peripla_BP_I"/>
</dbReference>
<dbReference type="InterPro" id="IPR015683">
    <property type="entry name" value="Ionotropic_Glu_rcpt"/>
</dbReference>
<dbReference type="Pfam" id="PF01094">
    <property type="entry name" value="ANF_receptor"/>
    <property type="match status" value="1"/>
</dbReference>
<evidence type="ECO:0000256" key="15">
    <source>
        <dbReference type="ARBA" id="ARBA00034104"/>
    </source>
</evidence>
<dbReference type="EMBL" id="OC857781">
    <property type="protein sequence ID" value="CAD7625634.1"/>
    <property type="molecule type" value="Genomic_DNA"/>
</dbReference>
<keyword evidence="11" id="KW-0325">Glycoprotein</keyword>
<dbReference type="SMART" id="SM00062">
    <property type="entry name" value="PBPb"/>
    <property type="match status" value="1"/>
</dbReference>
<evidence type="ECO:0000256" key="19">
    <source>
        <dbReference type="SAM" id="Phobius"/>
    </source>
</evidence>